<dbReference type="EMBL" id="CYXP01000001">
    <property type="protein sequence ID" value="CUM80922.1"/>
    <property type="molecule type" value="Genomic_DNA"/>
</dbReference>
<protein>
    <submittedName>
        <fullName evidence="6">Carboxypeptidase-like regulatory domain-containing protein</fullName>
    </submittedName>
    <submittedName>
        <fullName evidence="5">TonB-linked outer membrane protein, SusC/RagA family</fullName>
    </submittedName>
</protein>
<evidence type="ECO:0000256" key="1">
    <source>
        <dbReference type="ARBA" id="ARBA00022448"/>
    </source>
</evidence>
<reference evidence="6 8" key="2">
    <citation type="journal article" date="2019" name="Nat. Med.">
        <title>A library of human gut bacterial isolates paired with longitudinal multiomics data enables mechanistic microbiome research.</title>
        <authorList>
            <person name="Poyet M."/>
            <person name="Groussin M."/>
            <person name="Gibbons S.M."/>
            <person name="Avila-Pacheco J."/>
            <person name="Jiang X."/>
            <person name="Kearney S.M."/>
            <person name="Perrotta A.R."/>
            <person name="Berdy B."/>
            <person name="Zhao S."/>
            <person name="Lieberman T.D."/>
            <person name="Swanson P.K."/>
            <person name="Smith M."/>
            <person name="Roesemann S."/>
            <person name="Alexander J.E."/>
            <person name="Rich S.A."/>
            <person name="Livny J."/>
            <person name="Vlamakis H."/>
            <person name="Clish C."/>
            <person name="Bullock K."/>
            <person name="Deik A."/>
            <person name="Scott J."/>
            <person name="Pierce K.A."/>
            <person name="Xavier R.J."/>
            <person name="Alm E.J."/>
        </authorList>
    </citation>
    <scope>NUCLEOTIDE SEQUENCE [LARGE SCALE GENOMIC DNA]</scope>
    <source>
        <strain evidence="6 8">BIOML-A32</strain>
    </source>
</reference>
<evidence type="ECO:0000256" key="3">
    <source>
        <dbReference type="ARBA" id="ARBA00023237"/>
    </source>
</evidence>
<name>A0A173RSH6_PARDI</name>
<proteinExistence type="predicted"/>
<evidence type="ECO:0000256" key="2">
    <source>
        <dbReference type="ARBA" id="ARBA00023136"/>
    </source>
</evidence>
<accession>A0A173RSH6</accession>
<dbReference type="GO" id="GO:0019867">
    <property type="term" value="C:outer membrane"/>
    <property type="evidence" value="ECO:0007669"/>
    <property type="project" value="InterPro"/>
</dbReference>
<keyword evidence="1" id="KW-0813">Transport</keyword>
<dbReference type="EMBL" id="WKMC01000001">
    <property type="protein sequence ID" value="MRZ49301.1"/>
    <property type="molecule type" value="Genomic_DNA"/>
</dbReference>
<dbReference type="GO" id="GO:0004180">
    <property type="term" value="F:carboxypeptidase activity"/>
    <property type="evidence" value="ECO:0007669"/>
    <property type="project" value="UniProtKB-KW"/>
</dbReference>
<keyword evidence="3" id="KW-0998">Cell outer membrane</keyword>
<keyword evidence="6" id="KW-0378">Hydrolase</keyword>
<gene>
    <name evidence="5" type="ORF">ERS852429_00676</name>
    <name evidence="6" type="ORF">GKD66_03385</name>
</gene>
<keyword evidence="2" id="KW-0472">Membrane</keyword>
<dbReference type="SUPFAM" id="SSF49464">
    <property type="entry name" value="Carboxypeptidase regulatory domain-like"/>
    <property type="match status" value="1"/>
</dbReference>
<feature type="domain" description="Secretin/TonB short N-terminal" evidence="4">
    <location>
        <begin position="58"/>
        <end position="109"/>
    </location>
</feature>
<dbReference type="SMART" id="SM00965">
    <property type="entry name" value="STN"/>
    <property type="match status" value="1"/>
</dbReference>
<evidence type="ECO:0000259" key="4">
    <source>
        <dbReference type="SMART" id="SM00965"/>
    </source>
</evidence>
<keyword evidence="6" id="KW-0121">Carboxypeptidase</keyword>
<reference evidence="5 7" key="1">
    <citation type="submission" date="2015-09" db="EMBL/GenBank/DDBJ databases">
        <authorList>
            <consortium name="Pathogen Informatics"/>
        </authorList>
    </citation>
    <scope>NUCLEOTIDE SEQUENCE [LARGE SCALE GENOMIC DNA]</scope>
    <source>
        <strain evidence="5 7">2789STDY5608872</strain>
    </source>
</reference>
<dbReference type="AlphaFoldDB" id="A0A173RSH6"/>
<dbReference type="InterPro" id="IPR008969">
    <property type="entry name" value="CarboxyPept-like_regulatory"/>
</dbReference>
<evidence type="ECO:0000313" key="6">
    <source>
        <dbReference type="EMBL" id="MRZ49301.1"/>
    </source>
</evidence>
<evidence type="ECO:0000313" key="8">
    <source>
        <dbReference type="Proteomes" id="UP000441358"/>
    </source>
</evidence>
<evidence type="ECO:0000313" key="7">
    <source>
        <dbReference type="Proteomes" id="UP000095591"/>
    </source>
</evidence>
<dbReference type="InterPro" id="IPR011662">
    <property type="entry name" value="Secretin/TonB_short_N"/>
</dbReference>
<dbReference type="RefSeq" id="WP_009276022.1">
    <property type="nucleotide sequence ID" value="NZ_CP103128.1"/>
</dbReference>
<dbReference type="Pfam" id="PF13715">
    <property type="entry name" value="CarbopepD_reg_2"/>
    <property type="match status" value="1"/>
</dbReference>
<sequence>MDDFRTLRQLIVGWLLLLVALIPMNAQNGNVLGQVIRLPKSKGNIYQLLGLVTERSGYLFIYDSKIIDNEQTTSIKGGDYTIQEAIYAITGNKNLAIRAIENHLLLYLPESPSAPKSASVTPDSIQTYFSIEGSLQDQYTHEPIAFGSVGIGEAAIGTITNQNGEFRLKLPDSLRLSKVRFSHIGYLPQEIDGRELIDKHTVLSLEPKVISIQEVIVRLTNPKRLLQEMLDERRSNYSQHPIYLTTFYREGVERKKGLVGLTEAVFKVYKASYHSNALADQVKLLKMRRISNEQEKDTLITKMKSGIYSCLVLDLMKQLPEFLDPSPDSPYTYAHTDITVVDDRLANVISFEQRKSINEPLYRGQIYIDMENNALLRVDFEVNPQYIEQAAGMFVERKSRNLRITPQKVAYTVSYKQWNGTYYINHIRGDLHFKIKKRRQLFNTNILHTWFEMVTCKIDTANVNRFSRIESLPTRTVFSDTHFNYDEGFWGDFNVILPEDKLNEAISRITSKIEETNY</sequence>
<dbReference type="Proteomes" id="UP000441358">
    <property type="component" value="Unassembled WGS sequence"/>
</dbReference>
<evidence type="ECO:0000313" key="5">
    <source>
        <dbReference type="EMBL" id="CUM80922.1"/>
    </source>
</evidence>
<keyword evidence="6" id="KW-0645">Protease</keyword>
<organism evidence="5 7">
    <name type="scientific">Parabacteroides distasonis</name>
    <dbReference type="NCBI Taxonomy" id="823"/>
    <lineage>
        <taxon>Bacteria</taxon>
        <taxon>Pseudomonadati</taxon>
        <taxon>Bacteroidota</taxon>
        <taxon>Bacteroidia</taxon>
        <taxon>Bacteroidales</taxon>
        <taxon>Tannerellaceae</taxon>
        <taxon>Parabacteroides</taxon>
    </lineage>
</organism>
<dbReference type="Proteomes" id="UP000095591">
    <property type="component" value="Unassembled WGS sequence"/>
</dbReference>